<proteinExistence type="inferred from homology"/>
<dbReference type="OMA" id="KMMKTMM"/>
<dbReference type="STRING" id="3708.A0A078HN79"/>
<dbReference type="CDD" id="cd15796">
    <property type="entry name" value="CIF_like"/>
    <property type="match status" value="1"/>
</dbReference>
<keyword evidence="7" id="KW-1185">Reference proteome</keyword>
<evidence type="ECO:0000313" key="7">
    <source>
        <dbReference type="Proteomes" id="UP000028999"/>
    </source>
</evidence>
<dbReference type="FunFam" id="1.20.140.40:FF:000009">
    <property type="entry name" value="Invertase/pectin methylesterase inhibitor family protein"/>
    <property type="match status" value="1"/>
</dbReference>
<dbReference type="SMART" id="SM00856">
    <property type="entry name" value="PMEI"/>
    <property type="match status" value="1"/>
</dbReference>
<protein>
    <submittedName>
        <fullName evidence="6">BnaC01g34800D protein</fullName>
    </submittedName>
</protein>
<dbReference type="GO" id="GO:0009827">
    <property type="term" value="P:plant-type cell wall modification"/>
    <property type="evidence" value="ECO:0000318"/>
    <property type="project" value="GO_Central"/>
</dbReference>
<dbReference type="Gramene" id="CDY39016">
    <property type="protein sequence ID" value="CDY39016"/>
    <property type="gene ID" value="GSBRNA2T00067126001"/>
</dbReference>
<evidence type="ECO:0000259" key="5">
    <source>
        <dbReference type="SMART" id="SM00856"/>
    </source>
</evidence>
<dbReference type="NCBIfam" id="TIGR01614">
    <property type="entry name" value="PME_inhib"/>
    <property type="match status" value="1"/>
</dbReference>
<evidence type="ECO:0000256" key="3">
    <source>
        <dbReference type="ARBA" id="ARBA00038471"/>
    </source>
</evidence>
<dbReference type="InterPro" id="IPR034087">
    <property type="entry name" value="C/VIF1"/>
</dbReference>
<dbReference type="AlphaFoldDB" id="A0A078HN79"/>
<feature type="signal peptide" evidence="4">
    <location>
        <begin position="1"/>
        <end position="32"/>
    </location>
</feature>
<dbReference type="OrthoDB" id="1918674at2759"/>
<dbReference type="GO" id="GO:0004857">
    <property type="term" value="F:enzyme inhibitor activity"/>
    <property type="evidence" value="ECO:0000318"/>
    <property type="project" value="GO_Central"/>
</dbReference>
<dbReference type="Gene3D" id="1.20.140.40">
    <property type="entry name" value="Invertase/pectin methylesterase inhibitor family protein"/>
    <property type="match status" value="1"/>
</dbReference>
<keyword evidence="2" id="KW-1015">Disulfide bond</keyword>
<dbReference type="SUPFAM" id="SSF101148">
    <property type="entry name" value="Plant invertase/pectin methylesterase inhibitor"/>
    <property type="match status" value="1"/>
</dbReference>
<organism evidence="6 7">
    <name type="scientific">Brassica napus</name>
    <name type="common">Rape</name>
    <dbReference type="NCBI Taxonomy" id="3708"/>
    <lineage>
        <taxon>Eukaryota</taxon>
        <taxon>Viridiplantae</taxon>
        <taxon>Streptophyta</taxon>
        <taxon>Embryophyta</taxon>
        <taxon>Tracheophyta</taxon>
        <taxon>Spermatophyta</taxon>
        <taxon>Magnoliopsida</taxon>
        <taxon>eudicotyledons</taxon>
        <taxon>Gunneridae</taxon>
        <taxon>Pentapetalae</taxon>
        <taxon>rosids</taxon>
        <taxon>malvids</taxon>
        <taxon>Brassicales</taxon>
        <taxon>Brassicaceae</taxon>
        <taxon>Brassiceae</taxon>
        <taxon>Brassica</taxon>
    </lineage>
</organism>
<dbReference type="PANTHER" id="PTHR36710">
    <property type="entry name" value="PECTINESTERASE INHIBITOR-LIKE"/>
    <property type="match status" value="1"/>
</dbReference>
<evidence type="ECO:0000256" key="2">
    <source>
        <dbReference type="ARBA" id="ARBA00023157"/>
    </source>
</evidence>
<evidence type="ECO:0000256" key="4">
    <source>
        <dbReference type="SAM" id="SignalP"/>
    </source>
</evidence>
<reference evidence="6 7" key="1">
    <citation type="journal article" date="2014" name="Science">
        <title>Plant genetics. Early allopolyploid evolution in the post-Neolithic Brassica napus oilseed genome.</title>
        <authorList>
            <person name="Chalhoub B."/>
            <person name="Denoeud F."/>
            <person name="Liu S."/>
            <person name="Parkin I.A."/>
            <person name="Tang H."/>
            <person name="Wang X."/>
            <person name="Chiquet J."/>
            <person name="Belcram H."/>
            <person name="Tong C."/>
            <person name="Samans B."/>
            <person name="Correa M."/>
            <person name="Da Silva C."/>
            <person name="Just J."/>
            <person name="Falentin C."/>
            <person name="Koh C.S."/>
            <person name="Le Clainche I."/>
            <person name="Bernard M."/>
            <person name="Bento P."/>
            <person name="Noel B."/>
            <person name="Labadie K."/>
            <person name="Alberti A."/>
            <person name="Charles M."/>
            <person name="Arnaud D."/>
            <person name="Guo H."/>
            <person name="Daviaud C."/>
            <person name="Alamery S."/>
            <person name="Jabbari K."/>
            <person name="Zhao M."/>
            <person name="Edger P.P."/>
            <person name="Chelaifa H."/>
            <person name="Tack D."/>
            <person name="Lassalle G."/>
            <person name="Mestiri I."/>
            <person name="Schnel N."/>
            <person name="Le Paslier M.C."/>
            <person name="Fan G."/>
            <person name="Renault V."/>
            <person name="Bayer P.E."/>
            <person name="Golicz A.A."/>
            <person name="Manoli S."/>
            <person name="Lee T.H."/>
            <person name="Thi V.H."/>
            <person name="Chalabi S."/>
            <person name="Hu Q."/>
            <person name="Fan C."/>
            <person name="Tollenaere R."/>
            <person name="Lu Y."/>
            <person name="Battail C."/>
            <person name="Shen J."/>
            <person name="Sidebottom C.H."/>
            <person name="Wang X."/>
            <person name="Canaguier A."/>
            <person name="Chauveau A."/>
            <person name="Berard A."/>
            <person name="Deniot G."/>
            <person name="Guan M."/>
            <person name="Liu Z."/>
            <person name="Sun F."/>
            <person name="Lim Y.P."/>
            <person name="Lyons E."/>
            <person name="Town C.D."/>
            <person name="Bancroft I."/>
            <person name="Wang X."/>
            <person name="Meng J."/>
            <person name="Ma J."/>
            <person name="Pires J.C."/>
            <person name="King G.J."/>
            <person name="Brunel D."/>
            <person name="Delourme R."/>
            <person name="Renard M."/>
            <person name="Aury J.M."/>
            <person name="Adams K.L."/>
            <person name="Batley J."/>
            <person name="Snowdon R.J."/>
            <person name="Tost J."/>
            <person name="Edwards D."/>
            <person name="Zhou Y."/>
            <person name="Hua W."/>
            <person name="Sharpe A.G."/>
            <person name="Paterson A.H."/>
            <person name="Guan C."/>
            <person name="Wincker P."/>
        </authorList>
    </citation>
    <scope>NUCLEOTIDE SEQUENCE [LARGE SCALE GENOMIC DNA]</scope>
    <source>
        <strain evidence="7">cv. Darmor-bzh</strain>
    </source>
</reference>
<accession>A0A078HN79</accession>
<dbReference type="InterPro" id="IPR006501">
    <property type="entry name" value="Pectinesterase_inhib_dom"/>
</dbReference>
<dbReference type="PaxDb" id="3708-A0A078HN79"/>
<evidence type="ECO:0000256" key="1">
    <source>
        <dbReference type="ARBA" id="ARBA00022729"/>
    </source>
</evidence>
<gene>
    <name evidence="6" type="primary">BnaC01g34800D</name>
    <name evidence="6" type="ORF">GSBRNA2T00067126001</name>
</gene>
<dbReference type="GO" id="GO:0009505">
    <property type="term" value="C:plant-type cell wall"/>
    <property type="evidence" value="ECO:0000318"/>
    <property type="project" value="GO_Central"/>
</dbReference>
<dbReference type="Pfam" id="PF04043">
    <property type="entry name" value="PMEI"/>
    <property type="match status" value="1"/>
</dbReference>
<dbReference type="InterPro" id="IPR052421">
    <property type="entry name" value="PCW_Enzyme_Inhibitor"/>
</dbReference>
<keyword evidence="1 4" id="KW-0732">Signal</keyword>
<dbReference type="InterPro" id="IPR035513">
    <property type="entry name" value="Invertase/methylesterase_inhib"/>
</dbReference>
<feature type="domain" description="Pectinesterase inhibitor" evidence="5">
    <location>
        <begin position="30"/>
        <end position="170"/>
    </location>
</feature>
<evidence type="ECO:0000313" key="6">
    <source>
        <dbReference type="EMBL" id="CDY39016.1"/>
    </source>
</evidence>
<feature type="chain" id="PRO_5044539637" evidence="4">
    <location>
        <begin position="33"/>
        <end position="175"/>
    </location>
</feature>
<dbReference type="EMBL" id="LK032438">
    <property type="protein sequence ID" value="CDY39016.1"/>
    <property type="molecule type" value="Genomic_DNA"/>
</dbReference>
<name>A0A078HN79_BRANA</name>
<sequence length="175" mass="19114">MHLLVLNVLREKMMKTMMMMVMMAMMMGVAMGDIVDKTCKQTPDYSLCLSLLRSDPRSSSADTVGLGLILVDKIKALGTETLGQINMAYKTKPMLKKPLDECNLRYKTIVDVDVHTAIIAIKGNPKFAEGAIVDAGVEASVCEGGFPKGQSPITGLTQKMNEICDVTRAIVRMLL</sequence>
<comment type="similarity">
    <text evidence="3">Belongs to the PMEI family.</text>
</comment>
<dbReference type="SMR" id="A0A078HN79"/>
<dbReference type="PANTHER" id="PTHR36710:SF18">
    <property type="entry name" value="PECTINESTERASE INHIBITOR 5-RELATED"/>
    <property type="match status" value="1"/>
</dbReference>
<dbReference type="Proteomes" id="UP000028999">
    <property type="component" value="Unassembled WGS sequence"/>
</dbReference>